<dbReference type="GO" id="GO:0097367">
    <property type="term" value="F:carbohydrate derivative binding"/>
    <property type="evidence" value="ECO:0007669"/>
    <property type="project" value="InterPro"/>
</dbReference>
<keyword evidence="3" id="KW-0804">Transcription</keyword>
<evidence type="ECO:0000313" key="7">
    <source>
        <dbReference type="Proteomes" id="UP000051461"/>
    </source>
</evidence>
<dbReference type="InterPro" id="IPR001347">
    <property type="entry name" value="SIS_dom"/>
</dbReference>
<dbReference type="Pfam" id="PF01418">
    <property type="entry name" value="HTH_6"/>
    <property type="match status" value="1"/>
</dbReference>
<reference evidence="6 7" key="1">
    <citation type="journal article" date="2015" name="Genome Announc.">
        <title>Expanding the biotechnology potential of lactobacilli through comparative genomics of 213 strains and associated genera.</title>
        <authorList>
            <person name="Sun Z."/>
            <person name="Harris H.M."/>
            <person name="McCann A."/>
            <person name="Guo C."/>
            <person name="Argimon S."/>
            <person name="Zhang W."/>
            <person name="Yang X."/>
            <person name="Jeffery I.B."/>
            <person name="Cooney J.C."/>
            <person name="Kagawa T.F."/>
            <person name="Liu W."/>
            <person name="Song Y."/>
            <person name="Salvetti E."/>
            <person name="Wrobel A."/>
            <person name="Rasinkangas P."/>
            <person name="Parkhill J."/>
            <person name="Rea M.C."/>
            <person name="O'Sullivan O."/>
            <person name="Ritari J."/>
            <person name="Douillard F.P."/>
            <person name="Paul Ross R."/>
            <person name="Yang R."/>
            <person name="Briner A.E."/>
            <person name="Felis G.E."/>
            <person name="de Vos W.M."/>
            <person name="Barrangou R."/>
            <person name="Klaenhammer T.R."/>
            <person name="Caufield P.W."/>
            <person name="Cui Y."/>
            <person name="Zhang H."/>
            <person name="O'Toole P.W."/>
        </authorList>
    </citation>
    <scope>NUCLEOTIDE SEQUENCE [LARGE SCALE GENOMIC DNA]</scope>
    <source>
        <strain evidence="6 7">DSM 20003</strain>
    </source>
</reference>
<evidence type="ECO:0000313" key="6">
    <source>
        <dbReference type="EMBL" id="KRK39458.1"/>
    </source>
</evidence>
<keyword evidence="1" id="KW-0805">Transcription regulation</keyword>
<keyword evidence="2" id="KW-0238">DNA-binding</keyword>
<dbReference type="PANTHER" id="PTHR30514:SF1">
    <property type="entry name" value="HTH-TYPE TRANSCRIPTIONAL REGULATOR HEXR-RELATED"/>
    <property type="match status" value="1"/>
</dbReference>
<feature type="domain" description="SIS" evidence="5">
    <location>
        <begin position="116"/>
        <end position="256"/>
    </location>
</feature>
<keyword evidence="7" id="KW-1185">Reference proteome</keyword>
<dbReference type="Pfam" id="PF01380">
    <property type="entry name" value="SIS"/>
    <property type="match status" value="1"/>
</dbReference>
<dbReference type="GO" id="GO:1901135">
    <property type="term" value="P:carbohydrate derivative metabolic process"/>
    <property type="evidence" value="ECO:0007669"/>
    <property type="project" value="InterPro"/>
</dbReference>
<dbReference type="RefSeq" id="WP_057904257.1">
    <property type="nucleotide sequence ID" value="NZ_AZDA01000043.1"/>
</dbReference>
<dbReference type="STRING" id="1423726.FC07_GL002426"/>
<dbReference type="PANTHER" id="PTHR30514">
    <property type="entry name" value="GLUCOKINASE"/>
    <property type="match status" value="1"/>
</dbReference>
<proteinExistence type="predicted"/>
<dbReference type="CDD" id="cd05013">
    <property type="entry name" value="SIS_RpiR"/>
    <property type="match status" value="1"/>
</dbReference>
<protein>
    <submittedName>
        <fullName evidence="6">Transcriptional regulator</fullName>
    </submittedName>
</protein>
<accession>A0A0R1H762</accession>
<comment type="caution">
    <text evidence="6">The sequence shown here is derived from an EMBL/GenBank/DDBJ whole genome shotgun (WGS) entry which is preliminary data.</text>
</comment>
<evidence type="ECO:0000256" key="3">
    <source>
        <dbReference type="ARBA" id="ARBA00023163"/>
    </source>
</evidence>
<dbReference type="GO" id="GO:0003677">
    <property type="term" value="F:DNA binding"/>
    <property type="evidence" value="ECO:0007669"/>
    <property type="project" value="UniProtKB-KW"/>
</dbReference>
<organism evidence="6 7">
    <name type="scientific">Loigolactobacillus bifermentans DSM 20003</name>
    <dbReference type="NCBI Taxonomy" id="1423726"/>
    <lineage>
        <taxon>Bacteria</taxon>
        <taxon>Bacillati</taxon>
        <taxon>Bacillota</taxon>
        <taxon>Bacilli</taxon>
        <taxon>Lactobacillales</taxon>
        <taxon>Lactobacillaceae</taxon>
        <taxon>Loigolactobacillus</taxon>
    </lineage>
</organism>
<dbReference type="InterPro" id="IPR047640">
    <property type="entry name" value="RpiR-like"/>
</dbReference>
<dbReference type="EMBL" id="AZDA01000043">
    <property type="protein sequence ID" value="KRK39458.1"/>
    <property type="molecule type" value="Genomic_DNA"/>
</dbReference>
<dbReference type="InterPro" id="IPR009057">
    <property type="entry name" value="Homeodomain-like_sf"/>
</dbReference>
<evidence type="ECO:0000256" key="1">
    <source>
        <dbReference type="ARBA" id="ARBA00023015"/>
    </source>
</evidence>
<feature type="domain" description="HTH rpiR-type" evidence="4">
    <location>
        <begin position="1"/>
        <end position="77"/>
    </location>
</feature>
<dbReference type="InterPro" id="IPR046348">
    <property type="entry name" value="SIS_dom_sf"/>
</dbReference>
<dbReference type="Proteomes" id="UP000051461">
    <property type="component" value="Unassembled WGS sequence"/>
</dbReference>
<name>A0A0R1H762_9LACO</name>
<dbReference type="PROSITE" id="PS51071">
    <property type="entry name" value="HTH_RPIR"/>
    <property type="match status" value="1"/>
</dbReference>
<dbReference type="AlphaFoldDB" id="A0A0R1H762"/>
<gene>
    <name evidence="6" type="ORF">FC07_GL002426</name>
</gene>
<dbReference type="Gene3D" id="3.40.50.10490">
    <property type="entry name" value="Glucose-6-phosphate isomerase like protein, domain 1"/>
    <property type="match status" value="1"/>
</dbReference>
<sequence>MNLIDQLNSQLPTFSQTDRKIAQTILKAPTQVVDLTIANLAQQAQVSQASISRFCKTLGLAGFHQLKIQLAQLTAPTTPTVLADDLAQALAGITANKVAEVQQTLTNVAPATLKIILKTLRQASVIQVAAAGGTQPVAADAVYKFNQLGKLALTDPTWDTAMGQTLNLPVDAVLLVISNSGETRDLLTQIQAAHQRHLPVIAITNRADSPIALAADQHIQTAVRQQVFASEYYFSRVAATAVIEALFLLLLTQAETALTHIKAHENWLAATKL</sequence>
<evidence type="ECO:0000256" key="2">
    <source>
        <dbReference type="ARBA" id="ARBA00023125"/>
    </source>
</evidence>
<dbReference type="InterPro" id="IPR000281">
    <property type="entry name" value="HTH_RpiR"/>
</dbReference>
<dbReference type="Gene3D" id="1.10.10.10">
    <property type="entry name" value="Winged helix-like DNA-binding domain superfamily/Winged helix DNA-binding domain"/>
    <property type="match status" value="1"/>
</dbReference>
<dbReference type="InterPro" id="IPR035472">
    <property type="entry name" value="RpiR-like_SIS"/>
</dbReference>
<dbReference type="OrthoDB" id="3684496at2"/>
<evidence type="ECO:0000259" key="4">
    <source>
        <dbReference type="PROSITE" id="PS51071"/>
    </source>
</evidence>
<dbReference type="SUPFAM" id="SSF46689">
    <property type="entry name" value="Homeodomain-like"/>
    <property type="match status" value="1"/>
</dbReference>
<dbReference type="PROSITE" id="PS51464">
    <property type="entry name" value="SIS"/>
    <property type="match status" value="1"/>
</dbReference>
<dbReference type="InterPro" id="IPR036388">
    <property type="entry name" value="WH-like_DNA-bd_sf"/>
</dbReference>
<dbReference type="GO" id="GO:0003700">
    <property type="term" value="F:DNA-binding transcription factor activity"/>
    <property type="evidence" value="ECO:0007669"/>
    <property type="project" value="InterPro"/>
</dbReference>
<dbReference type="PATRIC" id="fig|1423726.3.peg.2518"/>
<evidence type="ECO:0000259" key="5">
    <source>
        <dbReference type="PROSITE" id="PS51464"/>
    </source>
</evidence>
<dbReference type="SUPFAM" id="SSF53697">
    <property type="entry name" value="SIS domain"/>
    <property type="match status" value="1"/>
</dbReference>